<reference evidence="3" key="2">
    <citation type="submission" date="2020-12" db="EMBL/GenBank/DDBJ databases">
        <title>New Spironucleus salmonicida genome in near-complete chromosomes.</title>
        <authorList>
            <person name="Xu F."/>
            <person name="Kurt Z."/>
            <person name="Jimenez-Gonzalez A."/>
            <person name="Astvaldsson A."/>
            <person name="Andersson J.O."/>
            <person name="Svard S.G."/>
        </authorList>
    </citation>
    <scope>NUCLEOTIDE SEQUENCE</scope>
    <source>
        <strain evidence="3">ATCC 50377</strain>
    </source>
</reference>
<feature type="region of interest" description="Disordered" evidence="1">
    <location>
        <begin position="189"/>
        <end position="215"/>
    </location>
</feature>
<dbReference type="Proteomes" id="UP000018208">
    <property type="component" value="Unassembled WGS sequence"/>
</dbReference>
<evidence type="ECO:0000313" key="4">
    <source>
        <dbReference type="Proteomes" id="UP000018208"/>
    </source>
</evidence>
<name>V6LJR2_9EUKA</name>
<organism evidence="2">
    <name type="scientific">Spironucleus salmonicida</name>
    <dbReference type="NCBI Taxonomy" id="348837"/>
    <lineage>
        <taxon>Eukaryota</taxon>
        <taxon>Metamonada</taxon>
        <taxon>Diplomonadida</taxon>
        <taxon>Hexamitidae</taxon>
        <taxon>Hexamitinae</taxon>
        <taxon>Spironucleus</taxon>
    </lineage>
</organism>
<dbReference type="EMBL" id="KI546107">
    <property type="protein sequence ID" value="EST44835.1"/>
    <property type="molecule type" value="Genomic_DNA"/>
</dbReference>
<accession>V6LJR2</accession>
<sequence>MQLNASILLKQDRTVNVAHFHVPIEKSHGMSLVDQIIRNLPKNTNSGTLQIEDFQIAYEHPIILLAQSPANARLLIQQAQQLSREIHLAGDPFESLFLLQESLFQSQTSVQQRIKMHSDVEEKHLAEQKRKLDETNALRKIREGELKRQGGQQGHGIDEHTLRELRQRALQSSAPVFKEADKVESLFKRADISDDSDDSDDKQIHQEAQQQIKKKVSQIVIKKSLKR</sequence>
<gene>
    <name evidence="2" type="ORF">SS50377_15281</name>
    <name evidence="3" type="ORF">SS50377_24295</name>
</gene>
<evidence type="ECO:0000256" key="1">
    <source>
        <dbReference type="SAM" id="MobiDB-lite"/>
    </source>
</evidence>
<dbReference type="AlphaFoldDB" id="V6LJR2"/>
<protein>
    <submittedName>
        <fullName evidence="2">Uncharacterized protein</fullName>
    </submittedName>
</protein>
<proteinExistence type="predicted"/>
<keyword evidence="4" id="KW-1185">Reference proteome</keyword>
<dbReference type="VEuPathDB" id="GiardiaDB:SS50377_24295"/>
<evidence type="ECO:0000313" key="3">
    <source>
        <dbReference type="EMBL" id="KAH0574340.1"/>
    </source>
</evidence>
<evidence type="ECO:0000313" key="2">
    <source>
        <dbReference type="EMBL" id="EST44835.1"/>
    </source>
</evidence>
<dbReference type="EMBL" id="AUWU02000004">
    <property type="protein sequence ID" value="KAH0574340.1"/>
    <property type="molecule type" value="Genomic_DNA"/>
</dbReference>
<reference evidence="2 3" key="1">
    <citation type="journal article" date="2014" name="PLoS Genet.">
        <title>The Genome of Spironucleus salmonicida Highlights a Fish Pathogen Adapted to Fluctuating Environments.</title>
        <authorList>
            <person name="Xu F."/>
            <person name="Jerlstrom-Hultqvist J."/>
            <person name="Einarsson E."/>
            <person name="Astvaldsson A."/>
            <person name="Svard S.G."/>
            <person name="Andersson J.O."/>
        </authorList>
    </citation>
    <scope>NUCLEOTIDE SEQUENCE</scope>
    <source>
        <strain evidence="3">ATCC 50377</strain>
    </source>
</reference>